<feature type="transmembrane region" description="Helical" evidence="5">
    <location>
        <begin position="67"/>
        <end position="91"/>
    </location>
</feature>
<feature type="transmembrane region" description="Helical" evidence="5">
    <location>
        <begin position="111"/>
        <end position="129"/>
    </location>
</feature>
<evidence type="ECO:0000256" key="2">
    <source>
        <dbReference type="ARBA" id="ARBA00022692"/>
    </source>
</evidence>
<keyword evidence="8" id="KW-1185">Reference proteome</keyword>
<feature type="transmembrane region" description="Helical" evidence="5">
    <location>
        <begin position="150"/>
        <end position="172"/>
    </location>
</feature>
<keyword evidence="3 5" id="KW-1133">Transmembrane helix</keyword>
<feature type="transmembrane region" description="Helical" evidence="5">
    <location>
        <begin position="303"/>
        <end position="322"/>
    </location>
</feature>
<feature type="transmembrane region" description="Helical" evidence="5">
    <location>
        <begin position="372"/>
        <end position="391"/>
    </location>
</feature>
<evidence type="ECO:0000256" key="3">
    <source>
        <dbReference type="ARBA" id="ARBA00022989"/>
    </source>
</evidence>
<feature type="transmembrane region" description="Helical" evidence="5">
    <location>
        <begin position="221"/>
        <end position="241"/>
    </location>
</feature>
<evidence type="ECO:0000256" key="1">
    <source>
        <dbReference type="ARBA" id="ARBA00004141"/>
    </source>
</evidence>
<dbReference type="PANTHER" id="PTHR22950:SF349">
    <property type="entry name" value="AMINO ACID TRANSPORTER TRANSMEMBRANE DOMAIN-CONTAINING PROTEIN"/>
    <property type="match status" value="1"/>
</dbReference>
<feature type="domain" description="Amino acid transporter transmembrane" evidence="6">
    <location>
        <begin position="33"/>
        <end position="417"/>
    </location>
</feature>
<dbReference type="GO" id="GO:0015179">
    <property type="term" value="F:L-amino acid transmembrane transporter activity"/>
    <property type="evidence" value="ECO:0007669"/>
    <property type="project" value="TreeGrafter"/>
</dbReference>
<keyword evidence="4 5" id="KW-0472">Membrane</keyword>
<feature type="transmembrane region" description="Helical" evidence="5">
    <location>
        <begin position="261"/>
        <end position="282"/>
    </location>
</feature>
<dbReference type="AlphaFoldDB" id="A0A1J4J7C3"/>
<gene>
    <name evidence="7" type="ORF">TRFO_38644</name>
</gene>
<evidence type="ECO:0000313" key="8">
    <source>
        <dbReference type="Proteomes" id="UP000179807"/>
    </source>
</evidence>
<dbReference type="Proteomes" id="UP000179807">
    <property type="component" value="Unassembled WGS sequence"/>
</dbReference>
<feature type="transmembrane region" description="Helical" evidence="5">
    <location>
        <begin position="342"/>
        <end position="360"/>
    </location>
</feature>
<comment type="subcellular location">
    <subcellularLocation>
        <location evidence="1">Membrane</location>
        <topology evidence="1">Multi-pass membrane protein</topology>
    </subcellularLocation>
</comment>
<feature type="transmembrane region" description="Helical" evidence="5">
    <location>
        <begin position="397"/>
        <end position="418"/>
    </location>
</feature>
<evidence type="ECO:0000313" key="7">
    <source>
        <dbReference type="EMBL" id="OHS95126.1"/>
    </source>
</evidence>
<dbReference type="GO" id="GO:0005774">
    <property type="term" value="C:vacuolar membrane"/>
    <property type="evidence" value="ECO:0007669"/>
    <property type="project" value="TreeGrafter"/>
</dbReference>
<dbReference type="RefSeq" id="XP_068348263.1">
    <property type="nucleotide sequence ID" value="XM_068512174.1"/>
</dbReference>
<feature type="transmembrane region" description="Helical" evidence="5">
    <location>
        <begin position="178"/>
        <end position="200"/>
    </location>
</feature>
<evidence type="ECO:0000256" key="5">
    <source>
        <dbReference type="SAM" id="Phobius"/>
    </source>
</evidence>
<keyword evidence="2 5" id="KW-0812">Transmembrane</keyword>
<proteinExistence type="predicted"/>
<dbReference type="Pfam" id="PF01490">
    <property type="entry name" value="Aa_trans"/>
    <property type="match status" value="1"/>
</dbReference>
<dbReference type="VEuPathDB" id="TrichDB:TRFO_38644"/>
<dbReference type="EMBL" id="MLAK01001261">
    <property type="protein sequence ID" value="OHS95126.1"/>
    <property type="molecule type" value="Genomic_DNA"/>
</dbReference>
<accession>A0A1J4J7C3</accession>
<evidence type="ECO:0000259" key="6">
    <source>
        <dbReference type="Pfam" id="PF01490"/>
    </source>
</evidence>
<dbReference type="OrthoDB" id="655540at2759"/>
<protein>
    <submittedName>
        <fullName evidence="7">Transmembrane amino acid transporter protein</fullName>
    </submittedName>
</protein>
<dbReference type="PANTHER" id="PTHR22950">
    <property type="entry name" value="AMINO ACID TRANSPORTER"/>
    <property type="match status" value="1"/>
</dbReference>
<sequence>MYGGDLKVADYRFRARTQKSDFVLFPNDSSQKHISYFMATMILCKVGIATDPLLLSDAFSCGIIQTLLLFIGIMILLQLSIHLYTRCWFYGTAYNFPDIWVCVFGPTFQLLPILFIIIVYLTFVVYHGYEIYNYAYLFITTRWEDPPSFLINKWFLTYVICVLTALPCLLVKKFVSLFWIALIGNFFTVVSFICVVVALIRSVNDVGFDPNHEIKYFTSDYSTSFKAMGLITTAFFVHPMLDLVFSYMNNPTVGRCMSCTWLTSSISLIVHFITGLCSYLLFSNGEQENILYNLPSSNIEVTIGQISVYIVTLTSNAIYTYFLATQVSSLIVERRNDESAPVFISGIVVILFYVGMNFIGEKAIEVLDLIANAAYIILVYILPSIFYLRLYKFTQPFWSIISILVMVIGVPVNILIIIGQVKLLQ</sequence>
<dbReference type="GeneID" id="94846878"/>
<comment type="caution">
    <text evidence="7">The sequence shown here is derived from an EMBL/GenBank/DDBJ whole genome shotgun (WGS) entry which is preliminary data.</text>
</comment>
<organism evidence="7 8">
    <name type="scientific">Tritrichomonas foetus</name>
    <dbReference type="NCBI Taxonomy" id="1144522"/>
    <lineage>
        <taxon>Eukaryota</taxon>
        <taxon>Metamonada</taxon>
        <taxon>Parabasalia</taxon>
        <taxon>Tritrichomonadida</taxon>
        <taxon>Tritrichomonadidae</taxon>
        <taxon>Tritrichomonas</taxon>
    </lineage>
</organism>
<evidence type="ECO:0000256" key="4">
    <source>
        <dbReference type="ARBA" id="ARBA00023136"/>
    </source>
</evidence>
<name>A0A1J4J7C3_9EUKA</name>
<dbReference type="InterPro" id="IPR013057">
    <property type="entry name" value="AA_transpt_TM"/>
</dbReference>
<reference evidence="7" key="1">
    <citation type="submission" date="2016-10" db="EMBL/GenBank/DDBJ databases">
        <authorList>
            <person name="Benchimol M."/>
            <person name="Almeida L.G."/>
            <person name="Vasconcelos A.T."/>
            <person name="Perreira-Neves A."/>
            <person name="Rosa I.A."/>
            <person name="Tasca T."/>
            <person name="Bogo M.R."/>
            <person name="de Souza W."/>
        </authorList>
    </citation>
    <scope>NUCLEOTIDE SEQUENCE [LARGE SCALE GENOMIC DNA]</scope>
    <source>
        <strain evidence="7">K</strain>
    </source>
</reference>